<feature type="domain" description="RING-type" evidence="6">
    <location>
        <begin position="29"/>
        <end position="68"/>
    </location>
</feature>
<evidence type="ECO:0000256" key="3">
    <source>
        <dbReference type="ARBA" id="ARBA00022833"/>
    </source>
</evidence>
<feature type="region of interest" description="Disordered" evidence="5">
    <location>
        <begin position="202"/>
        <end position="277"/>
    </location>
</feature>
<keyword evidence="1" id="KW-0479">Metal-binding</keyword>
<feature type="compositionally biased region" description="Polar residues" evidence="5">
    <location>
        <begin position="391"/>
        <end position="415"/>
    </location>
</feature>
<name>A0A1E4T3I0_9ASCO</name>
<feature type="compositionally biased region" description="Basic and acidic residues" evidence="5">
    <location>
        <begin position="247"/>
        <end position="257"/>
    </location>
</feature>
<feature type="compositionally biased region" description="Polar residues" evidence="5">
    <location>
        <begin position="202"/>
        <end position="215"/>
    </location>
</feature>
<dbReference type="InterPro" id="IPR013083">
    <property type="entry name" value="Znf_RING/FYVE/PHD"/>
</dbReference>
<dbReference type="Proteomes" id="UP000094801">
    <property type="component" value="Unassembled WGS sequence"/>
</dbReference>
<protein>
    <recommendedName>
        <fullName evidence="6">RING-type domain-containing protein</fullName>
    </recommendedName>
</protein>
<dbReference type="GO" id="GO:0008270">
    <property type="term" value="F:zinc ion binding"/>
    <property type="evidence" value="ECO:0007669"/>
    <property type="project" value="UniProtKB-KW"/>
</dbReference>
<accession>A0A1E4T3I0</accession>
<dbReference type="STRING" id="983967.A0A1E4T3I0"/>
<dbReference type="PROSITE" id="PS50089">
    <property type="entry name" value="ZF_RING_2"/>
    <property type="match status" value="1"/>
</dbReference>
<keyword evidence="8" id="KW-1185">Reference proteome</keyword>
<dbReference type="PANTHER" id="PTHR25462:SF296">
    <property type="entry name" value="MEIOTIC P26, ISOFORM F"/>
    <property type="match status" value="1"/>
</dbReference>
<dbReference type="EMBL" id="KV453850">
    <property type="protein sequence ID" value="ODV86294.1"/>
    <property type="molecule type" value="Genomic_DNA"/>
</dbReference>
<keyword evidence="3" id="KW-0862">Zinc</keyword>
<organism evidence="7 8">
    <name type="scientific">[Candida] arabinofermentans NRRL YB-2248</name>
    <dbReference type="NCBI Taxonomy" id="983967"/>
    <lineage>
        <taxon>Eukaryota</taxon>
        <taxon>Fungi</taxon>
        <taxon>Dikarya</taxon>
        <taxon>Ascomycota</taxon>
        <taxon>Saccharomycotina</taxon>
        <taxon>Pichiomycetes</taxon>
        <taxon>Pichiales</taxon>
        <taxon>Pichiaceae</taxon>
        <taxon>Ogataea</taxon>
        <taxon>Ogataea/Candida clade</taxon>
    </lineage>
</organism>
<feature type="region of interest" description="Disordered" evidence="5">
    <location>
        <begin position="305"/>
        <end position="425"/>
    </location>
</feature>
<evidence type="ECO:0000313" key="8">
    <source>
        <dbReference type="Proteomes" id="UP000094801"/>
    </source>
</evidence>
<gene>
    <name evidence="7" type="ORF">CANARDRAFT_22198</name>
</gene>
<dbReference type="SMART" id="SM00184">
    <property type="entry name" value="RING"/>
    <property type="match status" value="1"/>
</dbReference>
<keyword evidence="2 4" id="KW-0863">Zinc-finger</keyword>
<evidence type="ECO:0000256" key="5">
    <source>
        <dbReference type="SAM" id="MobiDB-lite"/>
    </source>
</evidence>
<dbReference type="Gene3D" id="3.30.40.10">
    <property type="entry name" value="Zinc/RING finger domain, C3HC4 (zinc finger)"/>
    <property type="match status" value="1"/>
</dbReference>
<dbReference type="InterPro" id="IPR001841">
    <property type="entry name" value="Znf_RING"/>
</dbReference>
<feature type="compositionally biased region" description="Acidic residues" evidence="5">
    <location>
        <begin position="354"/>
        <end position="363"/>
    </location>
</feature>
<evidence type="ECO:0000313" key="7">
    <source>
        <dbReference type="EMBL" id="ODV86294.1"/>
    </source>
</evidence>
<feature type="compositionally biased region" description="Polar residues" evidence="5">
    <location>
        <begin position="367"/>
        <end position="380"/>
    </location>
</feature>
<evidence type="ECO:0000256" key="1">
    <source>
        <dbReference type="ARBA" id="ARBA00022723"/>
    </source>
</evidence>
<dbReference type="InterPro" id="IPR027370">
    <property type="entry name" value="Znf-RING_euk"/>
</dbReference>
<feature type="region of interest" description="Disordered" evidence="5">
    <location>
        <begin position="497"/>
        <end position="538"/>
    </location>
</feature>
<evidence type="ECO:0000259" key="6">
    <source>
        <dbReference type="PROSITE" id="PS50089"/>
    </source>
</evidence>
<dbReference type="InterPro" id="IPR017907">
    <property type="entry name" value="Znf_RING_CS"/>
</dbReference>
<dbReference type="PANTHER" id="PTHR25462">
    <property type="entry name" value="BONUS, ISOFORM C-RELATED"/>
    <property type="match status" value="1"/>
</dbReference>
<dbReference type="SUPFAM" id="SSF57850">
    <property type="entry name" value="RING/U-box"/>
    <property type="match status" value="1"/>
</dbReference>
<evidence type="ECO:0000256" key="4">
    <source>
        <dbReference type="PROSITE-ProRule" id="PRU00175"/>
    </source>
</evidence>
<dbReference type="OrthoDB" id="6105938at2759"/>
<feature type="compositionally biased region" description="Polar residues" evidence="5">
    <location>
        <begin position="329"/>
        <end position="343"/>
    </location>
</feature>
<dbReference type="AlphaFoldDB" id="A0A1E4T3I0"/>
<evidence type="ECO:0000256" key="2">
    <source>
        <dbReference type="ARBA" id="ARBA00022771"/>
    </source>
</evidence>
<feature type="region of interest" description="Disordered" evidence="5">
    <location>
        <begin position="453"/>
        <end position="484"/>
    </location>
</feature>
<sequence length="611" mass="68550">MSEELEKANGLPLHLLQELTKRNLKSLECSICQEIMVNPFVLHPCGHSFCHGCLYEWFNKKLACPMCRSAVRREPILNQSLKDMINNIIDMLVFNDSAMDKVLRDHIDDKDHQFLKTLKSGKKQFGEFFENIGEAIVDSADGVPRCSNCHWEVHGSVCLNCGRHIVNAGGDGESDSLFSDDYESAEVDEYDEDDDFIDNSEQISGIRQRSRSGNNRLDPRPSQLNSVDVDGSYESDASYGELDAERDDTSDNDRFDYHDDDYEDHTENHINFTDSDSDGDFYRNIDLGSRSIEELLDVIRGSEFEYSSGSECPDSDTFPEISDDEESENNATVPSTNASTNRAESIRLPAFGLDSEEESDTVDDSGNGVSRNVSVATPPQNRVIITRRQGSRSNDNNHNTLPNRPSGAEQQSGTQLPIPHSGRRRFNGMGNRLGSTLSGVTGFENRARQRRLQRFNESHRPNAANIRNRNPHHHNNTPSIPLSELFSTSISDIIGGRDSRRQRATHNSGPHNENSEFIHPDDEDEGISPPRYRSARRRNQLIVSSGDDGEDEIVAAEVAEPQGVGASGPASIVARSNRAISTEDRMSGGGMRNRNRNRYRNRNRNRNRRTE</sequence>
<dbReference type="PROSITE" id="PS00518">
    <property type="entry name" value="ZF_RING_1"/>
    <property type="match status" value="1"/>
</dbReference>
<reference evidence="8" key="1">
    <citation type="submission" date="2016-04" db="EMBL/GenBank/DDBJ databases">
        <title>Comparative genomics of biotechnologically important yeasts.</title>
        <authorList>
            <consortium name="DOE Joint Genome Institute"/>
            <person name="Riley R."/>
            <person name="Haridas S."/>
            <person name="Wolfe K.H."/>
            <person name="Lopes M.R."/>
            <person name="Hittinger C.T."/>
            <person name="Goker M."/>
            <person name="Salamov A."/>
            <person name="Wisecaver J."/>
            <person name="Long T.M."/>
            <person name="Aerts A.L."/>
            <person name="Barry K."/>
            <person name="Choi C."/>
            <person name="Clum A."/>
            <person name="Coughlan A.Y."/>
            <person name="Deshpande S."/>
            <person name="Douglass A.P."/>
            <person name="Hanson S.J."/>
            <person name="Klenk H.-P."/>
            <person name="Labutti K."/>
            <person name="Lapidus A."/>
            <person name="Lindquist E."/>
            <person name="Lipzen A."/>
            <person name="Meier-Kolthoff J.P."/>
            <person name="Ohm R.A."/>
            <person name="Otillar R.P."/>
            <person name="Pangilinan J."/>
            <person name="Peng Y."/>
            <person name="Rokas A."/>
            <person name="Rosa C.A."/>
            <person name="Scheuner C."/>
            <person name="Sibirny A.A."/>
            <person name="Slot J.C."/>
            <person name="Stielow J.B."/>
            <person name="Sun H."/>
            <person name="Kurtzman C.P."/>
            <person name="Blackwell M."/>
            <person name="Grigoriev I.V."/>
            <person name="Jeffries T.W."/>
        </authorList>
    </citation>
    <scope>NUCLEOTIDE SEQUENCE [LARGE SCALE GENOMIC DNA]</scope>
    <source>
        <strain evidence="8">NRRL YB-2248</strain>
    </source>
</reference>
<proteinExistence type="predicted"/>
<feature type="compositionally biased region" description="Basic residues" evidence="5">
    <location>
        <begin position="593"/>
        <end position="611"/>
    </location>
</feature>
<dbReference type="Pfam" id="PF13445">
    <property type="entry name" value="zf-RING_UBOX"/>
    <property type="match status" value="1"/>
</dbReference>
<feature type="region of interest" description="Disordered" evidence="5">
    <location>
        <begin position="558"/>
        <end position="611"/>
    </location>
</feature>
<dbReference type="InterPro" id="IPR047153">
    <property type="entry name" value="TRIM45/56/19-like"/>
</dbReference>